<comment type="caution">
    <text evidence="1">The sequence shown here is derived from an EMBL/GenBank/DDBJ whole genome shotgun (WGS) entry which is preliminary data.</text>
</comment>
<keyword evidence="2" id="KW-1185">Reference proteome</keyword>
<reference evidence="1 2" key="1">
    <citation type="submission" date="2019-08" db="EMBL/GenBank/DDBJ databases">
        <title>Bioinformatics analysis of the strain L3 and L5.</title>
        <authorList>
            <person name="Li X."/>
        </authorList>
    </citation>
    <scope>NUCLEOTIDE SEQUENCE [LARGE SCALE GENOMIC DNA]</scope>
    <source>
        <strain evidence="1 2">L3</strain>
    </source>
</reference>
<dbReference type="Proteomes" id="UP000466024">
    <property type="component" value="Unassembled WGS sequence"/>
</dbReference>
<organism evidence="1 2">
    <name type="scientific">Salinicola corii</name>
    <dbReference type="NCBI Taxonomy" id="2606937"/>
    <lineage>
        <taxon>Bacteria</taxon>
        <taxon>Pseudomonadati</taxon>
        <taxon>Pseudomonadota</taxon>
        <taxon>Gammaproteobacteria</taxon>
        <taxon>Oceanospirillales</taxon>
        <taxon>Halomonadaceae</taxon>
        <taxon>Salinicola</taxon>
    </lineage>
</organism>
<sequence>MGRRTRTRIDDLLDAWALWLDHGNYHAAPRSVLAKWMEGKGQILPSAGGADVVCAAAFPIEERVEAAVLAIALEEALAADVLRLEYNAAHAGVCERYGARPYNPHRTNQAGKASLLKVSVRTYRSRLAWARNEVERRVAR</sequence>
<gene>
    <name evidence="1" type="ORF">F0A16_20580</name>
</gene>
<dbReference type="RefSeq" id="WP_149437783.1">
    <property type="nucleotide sequence ID" value="NZ_VTPX01000021.1"/>
</dbReference>
<accession>A0A640WA90</accession>
<protein>
    <submittedName>
        <fullName evidence="1">Uncharacterized protein</fullName>
    </submittedName>
</protein>
<evidence type="ECO:0000313" key="2">
    <source>
        <dbReference type="Proteomes" id="UP000466024"/>
    </source>
</evidence>
<dbReference type="EMBL" id="VTPX01000021">
    <property type="protein sequence ID" value="KAA0015487.1"/>
    <property type="molecule type" value="Genomic_DNA"/>
</dbReference>
<proteinExistence type="predicted"/>
<evidence type="ECO:0000313" key="1">
    <source>
        <dbReference type="EMBL" id="KAA0015487.1"/>
    </source>
</evidence>
<name>A0A640WA90_9GAMM</name>
<dbReference type="AlphaFoldDB" id="A0A640WA90"/>